<proteinExistence type="predicted"/>
<sequence>MAVLYSSKPTSSSSSSASRLFLLVTLLPLSLACFAFLLQWRGEINDSVTQWFTDNHRFPGMATFPEKRSDSGCVSLLGQSRAPSFPYLRDLKLDYKPDLKPRICITTSTSAGLEQTLPWIFYHKVIGVSTFYLFVEGTAASPNVSRVLESIPGVNVIYRTRELEEEQAKSRIWNETWLEKFFYQPCNYELFVKQNLNMEMAIIMARDAGMDWILHLDTDELVHPSGARDYSLRNLFRDVPADVDAVIFANYESSVERDDIKEPFSEVSMFKKNYEHLPRDVYFGSYHEATRGNPNYFLTYANGKSAARIQDHLRPNGAHRWYNYEKIPNAIKLDEAAILHYTYPRFSDLTSRRDRCGCKPTRKDVKRCFMLEFDREAFIIASTSTSEEMLQWYRERVVWTDKKLILKLLKKGILTRIYAPMVIIQELREAGVFSSVVTSAHMSFSKNRDNSSASSNTRESSQATVRRKVLEFNLDHDLDGESQAASAAPPQSPPRLKSTPSVYF</sequence>
<dbReference type="OrthoDB" id="433309at2759"/>
<dbReference type="Proteomes" id="UP000030689">
    <property type="component" value="Unassembled WGS sequence"/>
</dbReference>
<feature type="compositionally biased region" description="Low complexity" evidence="1">
    <location>
        <begin position="451"/>
        <end position="461"/>
    </location>
</feature>
<keyword evidence="2" id="KW-1133">Transmembrane helix</keyword>
<feature type="transmembrane region" description="Helical" evidence="2">
    <location>
        <begin position="20"/>
        <end position="40"/>
    </location>
</feature>
<dbReference type="GO" id="GO:0030244">
    <property type="term" value="P:cellulose biosynthetic process"/>
    <property type="evidence" value="ECO:0007669"/>
    <property type="project" value="InterPro"/>
</dbReference>
<organism evidence="3 4">
    <name type="scientific">Eutrema salsugineum</name>
    <name type="common">Saltwater cress</name>
    <name type="synonym">Sisymbrium salsugineum</name>
    <dbReference type="NCBI Taxonomy" id="72664"/>
    <lineage>
        <taxon>Eukaryota</taxon>
        <taxon>Viridiplantae</taxon>
        <taxon>Streptophyta</taxon>
        <taxon>Embryophyta</taxon>
        <taxon>Tracheophyta</taxon>
        <taxon>Spermatophyta</taxon>
        <taxon>Magnoliopsida</taxon>
        <taxon>eudicotyledons</taxon>
        <taxon>Gunneridae</taxon>
        <taxon>Pentapetalae</taxon>
        <taxon>rosids</taxon>
        <taxon>malvids</taxon>
        <taxon>Brassicales</taxon>
        <taxon>Brassicaceae</taxon>
        <taxon>Eutremeae</taxon>
        <taxon>Eutrema</taxon>
    </lineage>
</organism>
<keyword evidence="4" id="KW-1185">Reference proteome</keyword>
<name>V4M942_EUTSA</name>
<evidence type="ECO:0008006" key="5">
    <source>
        <dbReference type="Google" id="ProtNLM"/>
    </source>
</evidence>
<keyword evidence="2" id="KW-0812">Transmembrane</keyword>
<dbReference type="STRING" id="72664.V4M942"/>
<protein>
    <recommendedName>
        <fullName evidence="5">Glycosyltransferase family 92 protein</fullName>
    </recommendedName>
</protein>
<gene>
    <name evidence="3" type="ORF">EUTSA_v10017666mg</name>
</gene>
<dbReference type="KEGG" id="eus:EUTSA_v10017666mg"/>
<dbReference type="InterPro" id="IPR044224">
    <property type="entry name" value="KOBITO1-like"/>
</dbReference>
<evidence type="ECO:0000313" key="4">
    <source>
        <dbReference type="Proteomes" id="UP000030689"/>
    </source>
</evidence>
<dbReference type="PANTHER" id="PTHR46701:SF8">
    <property type="entry name" value="GLYCOSYLTRANSFERASE FAMILY 92 PROTEIN"/>
    <property type="match status" value="1"/>
</dbReference>
<dbReference type="eggNOG" id="ENOG502QPZC">
    <property type="taxonomic scope" value="Eukaryota"/>
</dbReference>
<evidence type="ECO:0000256" key="1">
    <source>
        <dbReference type="SAM" id="MobiDB-lite"/>
    </source>
</evidence>
<feature type="region of interest" description="Disordered" evidence="1">
    <location>
        <begin position="445"/>
        <end position="465"/>
    </location>
</feature>
<dbReference type="GO" id="GO:0009737">
    <property type="term" value="P:response to abscisic acid"/>
    <property type="evidence" value="ECO:0007669"/>
    <property type="project" value="InterPro"/>
</dbReference>
<evidence type="ECO:0000313" key="3">
    <source>
        <dbReference type="EMBL" id="ESQ52864.1"/>
    </source>
</evidence>
<dbReference type="Gramene" id="ESQ52864">
    <property type="protein sequence ID" value="ESQ52864"/>
    <property type="gene ID" value="EUTSA_v10017666mg"/>
</dbReference>
<dbReference type="OMA" id="TRIYEPM"/>
<dbReference type="EMBL" id="KI517385">
    <property type="protein sequence ID" value="ESQ52864.1"/>
    <property type="molecule type" value="Genomic_DNA"/>
</dbReference>
<accession>V4M942</accession>
<dbReference type="AlphaFoldDB" id="V4M942"/>
<keyword evidence="2" id="KW-0472">Membrane</keyword>
<feature type="region of interest" description="Disordered" evidence="1">
    <location>
        <begin position="480"/>
        <end position="504"/>
    </location>
</feature>
<evidence type="ECO:0000256" key="2">
    <source>
        <dbReference type="SAM" id="Phobius"/>
    </source>
</evidence>
<dbReference type="PANTHER" id="PTHR46701">
    <property type="entry name" value="GLYCOSYLTRANSFERASE-LIKE KOBITO 1"/>
    <property type="match status" value="1"/>
</dbReference>
<reference evidence="3 4" key="1">
    <citation type="journal article" date="2013" name="Front. Plant Sci.">
        <title>The Reference Genome of the Halophytic Plant Eutrema salsugineum.</title>
        <authorList>
            <person name="Yang R."/>
            <person name="Jarvis D.E."/>
            <person name="Chen H."/>
            <person name="Beilstein M.A."/>
            <person name="Grimwood J."/>
            <person name="Jenkins J."/>
            <person name="Shu S."/>
            <person name="Prochnik S."/>
            <person name="Xin M."/>
            <person name="Ma C."/>
            <person name="Schmutz J."/>
            <person name="Wing R.A."/>
            <person name="Mitchell-Olds T."/>
            <person name="Schumaker K.S."/>
            <person name="Wang X."/>
        </authorList>
    </citation>
    <scope>NUCLEOTIDE SEQUENCE [LARGE SCALE GENOMIC DNA]</scope>
</reference>